<evidence type="ECO:0000313" key="5">
    <source>
        <dbReference type="Proteomes" id="UP001218218"/>
    </source>
</evidence>
<sequence>MLSFPRLVLSATLLLGASCGANDTPTRPAARLTQLKPFAEPRVRPRETIIRGLLASRVSQCEAGFNLCDKTGCCGSNEICCQGGGCCAAGQFCVEGGCCPKGQTCSGSGQQCPSGFEACPNNGGCCPAGHTCILATDGSAVGCKPADAVSSSSRASSTAKSSATKNSSSRVTSTPFSASESAGTSSGSSATANSAGTASGVSSSTPSTSKRAATPVGGIAGGVVGGVAVLATVVGIFIFCRRRRFGYHGRLPDELTPYSMPANQQTGADYASHRGSAHTHSVLTRLPSGAVMMSPSGNSAHEPPHRAPVFDVTSTESPGTRSQLLRARQSELERQTREINRELEELRHGDVPSASSSIVASRGDSDAQRDIKMMEDQMRTLQRRQELSNEAPPSYSSF</sequence>
<feature type="compositionally biased region" description="Basic and acidic residues" evidence="1">
    <location>
        <begin position="328"/>
        <end position="350"/>
    </location>
</feature>
<accession>A0AAD7ABM6</accession>
<dbReference type="AlphaFoldDB" id="A0AAD7ABM6"/>
<organism evidence="4 5">
    <name type="scientific">Mycena albidolilacea</name>
    <dbReference type="NCBI Taxonomy" id="1033008"/>
    <lineage>
        <taxon>Eukaryota</taxon>
        <taxon>Fungi</taxon>
        <taxon>Dikarya</taxon>
        <taxon>Basidiomycota</taxon>
        <taxon>Agaricomycotina</taxon>
        <taxon>Agaricomycetes</taxon>
        <taxon>Agaricomycetidae</taxon>
        <taxon>Agaricales</taxon>
        <taxon>Marasmiineae</taxon>
        <taxon>Mycenaceae</taxon>
        <taxon>Mycena</taxon>
    </lineage>
</organism>
<gene>
    <name evidence="4" type="ORF">DFH08DRAFT_854700</name>
</gene>
<evidence type="ECO:0000313" key="4">
    <source>
        <dbReference type="EMBL" id="KAJ7354379.1"/>
    </source>
</evidence>
<name>A0AAD7ABM6_9AGAR</name>
<dbReference type="PROSITE" id="PS51257">
    <property type="entry name" value="PROKAR_LIPOPROTEIN"/>
    <property type="match status" value="1"/>
</dbReference>
<keyword evidence="2" id="KW-0472">Membrane</keyword>
<evidence type="ECO:0000256" key="3">
    <source>
        <dbReference type="SAM" id="SignalP"/>
    </source>
</evidence>
<dbReference type="EMBL" id="JARIHO010000010">
    <property type="protein sequence ID" value="KAJ7354379.1"/>
    <property type="molecule type" value="Genomic_DNA"/>
</dbReference>
<feature type="signal peptide" evidence="3">
    <location>
        <begin position="1"/>
        <end position="20"/>
    </location>
</feature>
<protein>
    <submittedName>
        <fullName evidence="4">Uncharacterized protein</fullName>
    </submittedName>
</protein>
<reference evidence="4" key="1">
    <citation type="submission" date="2023-03" db="EMBL/GenBank/DDBJ databases">
        <title>Massive genome expansion in bonnet fungi (Mycena s.s.) driven by repeated elements and novel gene families across ecological guilds.</title>
        <authorList>
            <consortium name="Lawrence Berkeley National Laboratory"/>
            <person name="Harder C.B."/>
            <person name="Miyauchi S."/>
            <person name="Viragh M."/>
            <person name="Kuo A."/>
            <person name="Thoen E."/>
            <person name="Andreopoulos B."/>
            <person name="Lu D."/>
            <person name="Skrede I."/>
            <person name="Drula E."/>
            <person name="Henrissat B."/>
            <person name="Morin E."/>
            <person name="Kohler A."/>
            <person name="Barry K."/>
            <person name="LaButti K."/>
            <person name="Morin E."/>
            <person name="Salamov A."/>
            <person name="Lipzen A."/>
            <person name="Mereny Z."/>
            <person name="Hegedus B."/>
            <person name="Baldrian P."/>
            <person name="Stursova M."/>
            <person name="Weitz H."/>
            <person name="Taylor A."/>
            <person name="Grigoriev I.V."/>
            <person name="Nagy L.G."/>
            <person name="Martin F."/>
            <person name="Kauserud H."/>
        </authorList>
    </citation>
    <scope>NUCLEOTIDE SEQUENCE</scope>
    <source>
        <strain evidence="4">CBHHK002</strain>
    </source>
</reference>
<evidence type="ECO:0000256" key="1">
    <source>
        <dbReference type="SAM" id="MobiDB-lite"/>
    </source>
</evidence>
<keyword evidence="3" id="KW-0732">Signal</keyword>
<evidence type="ECO:0000256" key="2">
    <source>
        <dbReference type="SAM" id="Phobius"/>
    </source>
</evidence>
<feature type="chain" id="PRO_5041926627" evidence="3">
    <location>
        <begin position="21"/>
        <end position="398"/>
    </location>
</feature>
<keyword evidence="5" id="KW-1185">Reference proteome</keyword>
<feature type="compositionally biased region" description="Basic and acidic residues" evidence="1">
    <location>
        <begin position="363"/>
        <end position="372"/>
    </location>
</feature>
<feature type="region of interest" description="Disordered" evidence="1">
    <location>
        <begin position="148"/>
        <end position="213"/>
    </location>
</feature>
<proteinExistence type="predicted"/>
<feature type="compositionally biased region" description="Polar residues" evidence="1">
    <location>
        <begin position="312"/>
        <end position="323"/>
    </location>
</feature>
<comment type="caution">
    <text evidence="4">The sequence shown here is derived from an EMBL/GenBank/DDBJ whole genome shotgun (WGS) entry which is preliminary data.</text>
</comment>
<keyword evidence="2" id="KW-0812">Transmembrane</keyword>
<dbReference type="Proteomes" id="UP001218218">
    <property type="component" value="Unassembled WGS sequence"/>
</dbReference>
<feature type="transmembrane region" description="Helical" evidence="2">
    <location>
        <begin position="216"/>
        <end position="240"/>
    </location>
</feature>
<keyword evidence="2" id="KW-1133">Transmembrane helix</keyword>
<feature type="region of interest" description="Disordered" evidence="1">
    <location>
        <begin position="289"/>
        <end position="372"/>
    </location>
</feature>